<dbReference type="Proteomes" id="UP000318571">
    <property type="component" value="Chromosome 5"/>
</dbReference>
<dbReference type="PANTHER" id="PTHR14233:SF4">
    <property type="entry name" value="SOLUTE CARRIER FAMILY 35 MEMBER F2"/>
    <property type="match status" value="1"/>
</dbReference>
<dbReference type="OMA" id="VRYHWAQ"/>
<keyword evidence="5 9" id="KW-1133">Transmembrane helix</keyword>
<evidence type="ECO:0000256" key="2">
    <source>
        <dbReference type="ARBA" id="ARBA00007863"/>
    </source>
</evidence>
<evidence type="ECO:0000256" key="10">
    <source>
        <dbReference type="SAM" id="SignalP"/>
    </source>
</evidence>
<evidence type="ECO:0000256" key="1">
    <source>
        <dbReference type="ARBA" id="ARBA00004141"/>
    </source>
</evidence>
<dbReference type="GO" id="GO:0022857">
    <property type="term" value="F:transmembrane transporter activity"/>
    <property type="evidence" value="ECO:0007669"/>
    <property type="project" value="InterPro"/>
</dbReference>
<feature type="transmembrane region" description="Helical" evidence="9">
    <location>
        <begin position="291"/>
        <end position="322"/>
    </location>
</feature>
<evidence type="ECO:0000313" key="11">
    <source>
        <dbReference type="EMBL" id="TRY76194.1"/>
    </source>
</evidence>
<dbReference type="EMBL" id="VCGU01000004">
    <property type="protein sequence ID" value="TRY76194.1"/>
    <property type="molecule type" value="Genomic_DNA"/>
</dbReference>
<evidence type="ECO:0000256" key="4">
    <source>
        <dbReference type="ARBA" id="ARBA00022692"/>
    </source>
</evidence>
<comment type="caution">
    <text evidence="11">The sequence shown here is derived from an EMBL/GenBank/DDBJ whole genome shotgun (WGS) entry which is preliminary data.</text>
</comment>
<keyword evidence="4 9" id="KW-0812">Transmembrane</keyword>
<keyword evidence="10" id="KW-0732">Signal</keyword>
<comment type="function">
    <text evidence="7">Putative solute transporter.</text>
</comment>
<comment type="similarity">
    <text evidence="2">Belongs to the SLC35F solute transporter family.</text>
</comment>
<feature type="transmembrane region" description="Helical" evidence="9">
    <location>
        <begin position="246"/>
        <end position="271"/>
    </location>
</feature>
<name>A0A553PEU2_TIGCA</name>
<dbReference type="InterPro" id="IPR009262">
    <property type="entry name" value="SLC35_F1/F2/F6"/>
</dbReference>
<dbReference type="STRING" id="6832.A0A553PEU2"/>
<evidence type="ECO:0000256" key="3">
    <source>
        <dbReference type="ARBA" id="ARBA00022448"/>
    </source>
</evidence>
<dbReference type="Pfam" id="PF06027">
    <property type="entry name" value="SLC35F"/>
    <property type="match status" value="2"/>
</dbReference>
<keyword evidence="6 9" id="KW-0472">Membrane</keyword>
<dbReference type="AlphaFoldDB" id="A0A553PEU2"/>
<reference evidence="11 12" key="1">
    <citation type="journal article" date="2018" name="Nat. Ecol. Evol.">
        <title>Genomic signatures of mitonuclear coevolution across populations of Tigriopus californicus.</title>
        <authorList>
            <person name="Barreto F.S."/>
            <person name="Watson E.T."/>
            <person name="Lima T.G."/>
            <person name="Willett C.S."/>
            <person name="Edmands S."/>
            <person name="Li W."/>
            <person name="Burton R.S."/>
        </authorList>
    </citation>
    <scope>NUCLEOTIDE SEQUENCE [LARGE SCALE GENOMIC DNA]</scope>
    <source>
        <strain evidence="11 12">San Diego</strain>
    </source>
</reference>
<proteinExistence type="inferred from homology"/>
<feature type="transmembrane region" description="Helical" evidence="9">
    <location>
        <begin position="215"/>
        <end position="234"/>
    </location>
</feature>
<keyword evidence="12" id="KW-1185">Reference proteome</keyword>
<evidence type="ECO:0000256" key="5">
    <source>
        <dbReference type="ARBA" id="ARBA00022989"/>
    </source>
</evidence>
<evidence type="ECO:0000256" key="7">
    <source>
        <dbReference type="ARBA" id="ARBA00037727"/>
    </source>
</evidence>
<feature type="chain" id="PRO_5021893636" description="EamA domain-containing protein" evidence="10">
    <location>
        <begin position="25"/>
        <end position="427"/>
    </location>
</feature>
<feature type="transmembrane region" description="Helical" evidence="9">
    <location>
        <begin position="187"/>
        <end position="203"/>
    </location>
</feature>
<feature type="region of interest" description="Disordered" evidence="8">
    <location>
        <begin position="395"/>
        <end position="427"/>
    </location>
</feature>
<keyword evidence="3" id="KW-0813">Transport</keyword>
<organism evidence="11 12">
    <name type="scientific">Tigriopus californicus</name>
    <name type="common">Marine copepod</name>
    <dbReference type="NCBI Taxonomy" id="6832"/>
    <lineage>
        <taxon>Eukaryota</taxon>
        <taxon>Metazoa</taxon>
        <taxon>Ecdysozoa</taxon>
        <taxon>Arthropoda</taxon>
        <taxon>Crustacea</taxon>
        <taxon>Multicrustacea</taxon>
        <taxon>Hexanauplia</taxon>
        <taxon>Copepoda</taxon>
        <taxon>Harpacticoida</taxon>
        <taxon>Harpacticidae</taxon>
        <taxon>Tigriopus</taxon>
    </lineage>
</organism>
<accession>A0A553PEU2</accession>
<dbReference type="InterPro" id="IPR052221">
    <property type="entry name" value="SLC35F_Transporter"/>
</dbReference>
<evidence type="ECO:0008006" key="13">
    <source>
        <dbReference type="Google" id="ProtNLM"/>
    </source>
</evidence>
<evidence type="ECO:0000256" key="6">
    <source>
        <dbReference type="ARBA" id="ARBA00023136"/>
    </source>
</evidence>
<feature type="transmembrane region" description="Helical" evidence="9">
    <location>
        <begin position="147"/>
        <end position="166"/>
    </location>
</feature>
<feature type="non-terminal residue" evidence="11">
    <location>
        <position position="1"/>
    </location>
</feature>
<feature type="signal peptide" evidence="10">
    <location>
        <begin position="1"/>
        <end position="24"/>
    </location>
</feature>
<protein>
    <recommendedName>
        <fullName evidence="13">EamA domain-containing protein</fullName>
    </recommendedName>
</protein>
<dbReference type="InterPro" id="IPR037185">
    <property type="entry name" value="EmrE-like"/>
</dbReference>
<dbReference type="GO" id="GO:0016020">
    <property type="term" value="C:membrane"/>
    <property type="evidence" value="ECO:0007669"/>
    <property type="project" value="UniProtKB-SubCell"/>
</dbReference>
<dbReference type="SUPFAM" id="SSF103481">
    <property type="entry name" value="Multidrug resistance efflux transporter EmrE"/>
    <property type="match status" value="1"/>
</dbReference>
<sequence>SNVWKSILLGQLISLLLCSSCVLCQILVDNYNFKLPSGQSLLYYLLLFVVYFPILCCRRARRSSVSSGSGTNNVTNASLKAPDPLYQVLRQRGLRYFFLAVVDTQANYLIQRAFQYTTLTSVQLLDCFCLPTVLILSWLILRARYKLTHIGGMALALMSVVSLVWIDIDDGKGGVTSGGRNRLIGDMLTLSGSFLTGITFVGLEHSVRFHDPYEFLGIVGLFGSIITAVQIGLLERGEILTIRWELWEITVLLAAFSVAQFVRISCLPLMLKLSSSAGLTLSLLSSDFYSILAGFCMLHFQFHALYLISISLVLTGLIIFSIQPVPMMLKKLSGEIVFGSNGSGSKFKTSAQSIFNGSSEVSVVPNVVPLSNLLVSDMAFHGLPATTVEIHPVRSSSVAGPSNGKLPQAPPPPTMRHQHAPFHEDSM</sequence>
<evidence type="ECO:0000313" key="12">
    <source>
        <dbReference type="Proteomes" id="UP000318571"/>
    </source>
</evidence>
<feature type="transmembrane region" description="Helical" evidence="9">
    <location>
        <begin position="40"/>
        <end position="57"/>
    </location>
</feature>
<evidence type="ECO:0000256" key="8">
    <source>
        <dbReference type="SAM" id="MobiDB-lite"/>
    </source>
</evidence>
<gene>
    <name evidence="11" type="ORF">TCAL_02656</name>
</gene>
<evidence type="ECO:0000256" key="9">
    <source>
        <dbReference type="SAM" id="Phobius"/>
    </source>
</evidence>
<dbReference type="PANTHER" id="PTHR14233">
    <property type="entry name" value="DUF914-RELATED"/>
    <property type="match status" value="1"/>
</dbReference>
<comment type="subcellular location">
    <subcellularLocation>
        <location evidence="1">Membrane</location>
        <topology evidence="1">Multi-pass membrane protein</topology>
    </subcellularLocation>
</comment>